<accession>A0A8H7UH19</accession>
<comment type="caution">
    <text evidence="7">The sequence shown here is derived from an EMBL/GenBank/DDBJ whole genome shotgun (WGS) entry which is preliminary data.</text>
</comment>
<keyword evidence="2 5" id="KW-0812">Transmembrane</keyword>
<evidence type="ECO:0000256" key="1">
    <source>
        <dbReference type="ARBA" id="ARBA00004370"/>
    </source>
</evidence>
<dbReference type="GO" id="GO:0008610">
    <property type="term" value="P:lipid biosynthetic process"/>
    <property type="evidence" value="ECO:0007669"/>
    <property type="project" value="InterPro"/>
</dbReference>
<name>A0A8H7UH19_9FUNG</name>
<evidence type="ECO:0000256" key="5">
    <source>
        <dbReference type="SAM" id="Phobius"/>
    </source>
</evidence>
<dbReference type="EMBL" id="JAEPRA010000007">
    <property type="protein sequence ID" value="KAG2182780.1"/>
    <property type="molecule type" value="Genomic_DNA"/>
</dbReference>
<dbReference type="GO" id="GO:0016020">
    <property type="term" value="C:membrane"/>
    <property type="evidence" value="ECO:0007669"/>
    <property type="project" value="UniProtKB-SubCell"/>
</dbReference>
<dbReference type="GO" id="GO:0016491">
    <property type="term" value="F:oxidoreductase activity"/>
    <property type="evidence" value="ECO:0007669"/>
    <property type="project" value="InterPro"/>
</dbReference>
<keyword evidence="4 5" id="KW-0472">Membrane</keyword>
<reference evidence="7" key="1">
    <citation type="submission" date="2020-12" db="EMBL/GenBank/DDBJ databases">
        <title>Metabolic potential, ecology and presence of endohyphal bacteria is reflected in genomic diversity of Mucoromycotina.</title>
        <authorList>
            <person name="Muszewska A."/>
            <person name="Okrasinska A."/>
            <person name="Steczkiewicz K."/>
            <person name="Drgas O."/>
            <person name="Orlowska M."/>
            <person name="Perlinska-Lenart U."/>
            <person name="Aleksandrzak-Piekarczyk T."/>
            <person name="Szatraj K."/>
            <person name="Zielenkiewicz U."/>
            <person name="Pilsyk S."/>
            <person name="Malc E."/>
            <person name="Mieczkowski P."/>
            <person name="Kruszewska J.S."/>
            <person name="Biernat P."/>
            <person name="Pawlowska J."/>
        </authorList>
    </citation>
    <scope>NUCLEOTIDE SEQUENCE</scope>
    <source>
        <strain evidence="7">WA0000051536</strain>
    </source>
</reference>
<dbReference type="GO" id="GO:0005506">
    <property type="term" value="F:iron ion binding"/>
    <property type="evidence" value="ECO:0007669"/>
    <property type="project" value="InterPro"/>
</dbReference>
<comment type="subcellular location">
    <subcellularLocation>
        <location evidence="1">Membrane</location>
    </subcellularLocation>
</comment>
<evidence type="ECO:0000256" key="2">
    <source>
        <dbReference type="ARBA" id="ARBA00022692"/>
    </source>
</evidence>
<evidence type="ECO:0000313" key="8">
    <source>
        <dbReference type="Proteomes" id="UP000612746"/>
    </source>
</evidence>
<evidence type="ECO:0000313" key="7">
    <source>
        <dbReference type="EMBL" id="KAG2182780.1"/>
    </source>
</evidence>
<dbReference type="OrthoDB" id="408954at2759"/>
<dbReference type="InterPro" id="IPR050307">
    <property type="entry name" value="Sterol_Desaturase_Related"/>
</dbReference>
<evidence type="ECO:0000256" key="3">
    <source>
        <dbReference type="ARBA" id="ARBA00022989"/>
    </source>
</evidence>
<proteinExistence type="predicted"/>
<dbReference type="AlphaFoldDB" id="A0A8H7UH19"/>
<feature type="transmembrane region" description="Helical" evidence="5">
    <location>
        <begin position="28"/>
        <end position="48"/>
    </location>
</feature>
<dbReference type="InterPro" id="IPR006694">
    <property type="entry name" value="Fatty_acid_hydroxylase"/>
</dbReference>
<feature type="transmembrane region" description="Helical" evidence="5">
    <location>
        <begin position="153"/>
        <end position="173"/>
    </location>
</feature>
<organism evidence="7 8">
    <name type="scientific">Umbelopsis vinacea</name>
    <dbReference type="NCBI Taxonomy" id="44442"/>
    <lineage>
        <taxon>Eukaryota</taxon>
        <taxon>Fungi</taxon>
        <taxon>Fungi incertae sedis</taxon>
        <taxon>Mucoromycota</taxon>
        <taxon>Mucoromycotina</taxon>
        <taxon>Umbelopsidomycetes</taxon>
        <taxon>Umbelopsidales</taxon>
        <taxon>Umbelopsidaceae</taxon>
        <taxon>Umbelopsis</taxon>
    </lineage>
</organism>
<dbReference type="PANTHER" id="PTHR11863">
    <property type="entry name" value="STEROL DESATURASE"/>
    <property type="match status" value="1"/>
</dbReference>
<evidence type="ECO:0000259" key="6">
    <source>
        <dbReference type="Pfam" id="PF04116"/>
    </source>
</evidence>
<keyword evidence="8" id="KW-1185">Reference proteome</keyword>
<evidence type="ECO:0000256" key="4">
    <source>
        <dbReference type="ARBA" id="ARBA00023136"/>
    </source>
</evidence>
<gene>
    <name evidence="7" type="ORF">INT44_005760</name>
</gene>
<dbReference type="Proteomes" id="UP000612746">
    <property type="component" value="Unassembled WGS sequence"/>
</dbReference>
<feature type="domain" description="Fatty acid hydroxylase" evidence="6">
    <location>
        <begin position="161"/>
        <end position="296"/>
    </location>
</feature>
<protein>
    <recommendedName>
        <fullName evidence="6">Fatty acid hydroxylase domain-containing protein</fullName>
    </recommendedName>
</protein>
<sequence>MNATTSVTASFQQHQQTTRFVPFMSDSASALVAPLLVYWVYSLFFHFLSKAEIPWVERYRIHDPEEMTKNKVSVKDVIQGVVFQQVLQTILGFLVLDDEETSGSASLLTLDRISWAVSKALGSVHIKQLIIAQFGMPAYMDALLTLSSIMQSYVIPAFQFFIAMFILDGYQYFFHRLFHQNKYLYKHVHSYHHRLYVPYAFGALYNHPVEGFVMDSVGATLAFALSGLPTKGAILFFSFSTLKTVDDHCGYAFPWDPLQFMFGNNVAYHDIHHQPFGIKKNYSQPFFTWWDRLLNTYVSTDRVYNSVSEKAQLKDKLKGSTEDSASQAQML</sequence>
<keyword evidence="3 5" id="KW-1133">Transmembrane helix</keyword>
<dbReference type="Pfam" id="PF04116">
    <property type="entry name" value="FA_hydroxylase"/>
    <property type="match status" value="1"/>
</dbReference>